<feature type="compositionally biased region" description="Low complexity" evidence="1">
    <location>
        <begin position="642"/>
        <end position="666"/>
    </location>
</feature>
<protein>
    <submittedName>
        <fullName evidence="3">Vacuolar assembly/sorting protein VPS9</fullName>
    </submittedName>
</protein>
<dbReference type="STRING" id="461836.A0A0L0D8A2"/>
<dbReference type="InterPro" id="IPR037191">
    <property type="entry name" value="VPS9_dom_sf"/>
</dbReference>
<keyword evidence="4" id="KW-1185">Reference proteome</keyword>
<dbReference type="PROSITE" id="PS51205">
    <property type="entry name" value="VPS9"/>
    <property type="match status" value="1"/>
</dbReference>
<dbReference type="OrthoDB" id="300289at2759"/>
<dbReference type="PANTHER" id="PTHR23101:SF25">
    <property type="entry name" value="GTPASE-ACTIVATING PROTEIN AND VPS9 DOMAIN-CONTAINING PROTEIN 1"/>
    <property type="match status" value="1"/>
</dbReference>
<dbReference type="eggNOG" id="KOG2319">
    <property type="taxonomic scope" value="Eukaryota"/>
</dbReference>
<evidence type="ECO:0000313" key="4">
    <source>
        <dbReference type="Proteomes" id="UP000054408"/>
    </source>
</evidence>
<feature type="compositionally biased region" description="Low complexity" evidence="1">
    <location>
        <begin position="511"/>
        <end position="523"/>
    </location>
</feature>
<dbReference type="GO" id="GO:0031267">
    <property type="term" value="F:small GTPase binding"/>
    <property type="evidence" value="ECO:0007669"/>
    <property type="project" value="TreeGrafter"/>
</dbReference>
<dbReference type="SUPFAM" id="SSF109993">
    <property type="entry name" value="VPS9 domain"/>
    <property type="match status" value="1"/>
</dbReference>
<feature type="region of interest" description="Disordered" evidence="1">
    <location>
        <begin position="642"/>
        <end position="669"/>
    </location>
</feature>
<dbReference type="GO" id="GO:0005085">
    <property type="term" value="F:guanyl-nucleotide exchange factor activity"/>
    <property type="evidence" value="ECO:0007669"/>
    <property type="project" value="InterPro"/>
</dbReference>
<sequence>MSVSKFVEHEKSTNRFLRELATSPRLGDVVEVLATDRATMLIVPQGVSLEPLPTPLPVQFIQSHVVYLNPANPSQFVSLNGLPGSLNASYSELLTFTPPLSDPDAVEAFATDPRSVFAWPLYETPLEVLADQTEILSVQLLRIASVVLAGREIDIYITAHPLVFDGCSWAKHVVAPGVVAGAPDVRTSAVSSPRTHSALATSVANFLRDFRPHKLAAAALKTRSTPASASVAAASPPSPDHDPLSAAGTESASASSALGSSTPTSLDFQAFLAQLQHPSAFEVFNTVKAFVGNFRRAPPPPRLMSETVRSFLESTASLMVAHPMWSETSPAEFANAREGLEKYVMTKLYAKAFRPGGDTDAERDAALAAHIKALATFLRPHHLDIKPELCNESAIKLAANELAKMSHYKAPRDKLVCVLNCCKVIFNILAHGSSTPAGADEFLPLLIYVVLRANARAMHSNCDYISRFRSPVALNGESGYYFTNLVSAITFLENCKPSQLNMTAEEFDAAMAAAPAPSPSSAPRSPPRRQLPDPLSAANSPAPDTPSVPLVTSLIDMGDAADDASAHPPPLIPSSPLSVPWARPPPLDLQPGDNPPPAETDAHPQAEAAPSAKGPRLRTDDEGNIIFAVDSPRTNKLFDMPSPTAGATASPAIAPTSTATSPSATPLGVTSPPGELRAALLAVASPDELTLADVRSLWADHRALAAENRRLKAALLEAQLRAIQPREELAPASDSGSASS</sequence>
<dbReference type="InterPro" id="IPR003123">
    <property type="entry name" value="VPS9"/>
</dbReference>
<dbReference type="OMA" id="HEQWKNA"/>
<dbReference type="Gene3D" id="1.20.1050.80">
    <property type="entry name" value="VPS9 domain"/>
    <property type="match status" value="1"/>
</dbReference>
<reference evidence="3 4" key="1">
    <citation type="submission" date="2010-05" db="EMBL/GenBank/DDBJ databases">
        <title>The Genome Sequence of Thecamonas trahens ATCC 50062.</title>
        <authorList>
            <consortium name="The Broad Institute Genome Sequencing Platform"/>
            <person name="Russ C."/>
            <person name="Cuomo C."/>
            <person name="Shea T."/>
            <person name="Young S.K."/>
            <person name="Zeng Q."/>
            <person name="Koehrsen M."/>
            <person name="Haas B."/>
            <person name="Borodovsky M."/>
            <person name="Guigo R."/>
            <person name="Alvarado L."/>
            <person name="Berlin A."/>
            <person name="Bochicchio J."/>
            <person name="Borenstein D."/>
            <person name="Chapman S."/>
            <person name="Chen Z."/>
            <person name="Freedman E."/>
            <person name="Gellesch M."/>
            <person name="Goldberg J."/>
            <person name="Griggs A."/>
            <person name="Gujja S."/>
            <person name="Heilman E."/>
            <person name="Heiman D."/>
            <person name="Hepburn T."/>
            <person name="Howarth C."/>
            <person name="Jen D."/>
            <person name="Larson L."/>
            <person name="Mehta T."/>
            <person name="Park D."/>
            <person name="Pearson M."/>
            <person name="Roberts A."/>
            <person name="Saif S."/>
            <person name="Shenoy N."/>
            <person name="Sisk P."/>
            <person name="Stolte C."/>
            <person name="Sykes S."/>
            <person name="Thomson T."/>
            <person name="Walk T."/>
            <person name="White J."/>
            <person name="Yandava C."/>
            <person name="Burger G."/>
            <person name="Gray M.W."/>
            <person name="Holland P.W.H."/>
            <person name="King N."/>
            <person name="Lang F.B.F."/>
            <person name="Roger A.J."/>
            <person name="Ruiz-Trillo I."/>
            <person name="Lander E."/>
            <person name="Nusbaum C."/>
        </authorList>
    </citation>
    <scope>NUCLEOTIDE SEQUENCE [LARGE SCALE GENOMIC DNA]</scope>
    <source>
        <strain evidence="3 4">ATCC 50062</strain>
    </source>
</reference>
<organism evidence="3 4">
    <name type="scientific">Thecamonas trahens ATCC 50062</name>
    <dbReference type="NCBI Taxonomy" id="461836"/>
    <lineage>
        <taxon>Eukaryota</taxon>
        <taxon>Apusozoa</taxon>
        <taxon>Apusomonadida</taxon>
        <taxon>Apusomonadidae</taxon>
        <taxon>Thecamonas</taxon>
    </lineage>
</organism>
<dbReference type="GO" id="GO:0005829">
    <property type="term" value="C:cytosol"/>
    <property type="evidence" value="ECO:0007669"/>
    <property type="project" value="TreeGrafter"/>
</dbReference>
<dbReference type="Proteomes" id="UP000054408">
    <property type="component" value="Unassembled WGS sequence"/>
</dbReference>
<feature type="region of interest" description="Disordered" evidence="1">
    <location>
        <begin position="228"/>
        <end position="259"/>
    </location>
</feature>
<dbReference type="RefSeq" id="XP_013759470.1">
    <property type="nucleotide sequence ID" value="XM_013904016.1"/>
</dbReference>
<feature type="region of interest" description="Disordered" evidence="1">
    <location>
        <begin position="511"/>
        <end position="620"/>
    </location>
</feature>
<feature type="compositionally biased region" description="Pro residues" evidence="1">
    <location>
        <begin position="582"/>
        <end position="598"/>
    </location>
</feature>
<dbReference type="SMART" id="SM00167">
    <property type="entry name" value="VPS9"/>
    <property type="match status" value="1"/>
</dbReference>
<feature type="compositionally biased region" description="Low complexity" evidence="1">
    <location>
        <begin position="244"/>
        <end position="259"/>
    </location>
</feature>
<dbReference type="GeneID" id="25562231"/>
<dbReference type="Pfam" id="PF18151">
    <property type="entry name" value="DUF5601"/>
    <property type="match status" value="1"/>
</dbReference>
<dbReference type="InterPro" id="IPR045046">
    <property type="entry name" value="Vps9-like"/>
</dbReference>
<dbReference type="PANTHER" id="PTHR23101">
    <property type="entry name" value="RAB GDP/GTP EXCHANGE FACTOR"/>
    <property type="match status" value="1"/>
</dbReference>
<dbReference type="Pfam" id="PF02204">
    <property type="entry name" value="VPS9"/>
    <property type="match status" value="1"/>
</dbReference>
<name>A0A0L0D8A2_THETB</name>
<dbReference type="EMBL" id="GL349447">
    <property type="protein sequence ID" value="KNC47538.1"/>
    <property type="molecule type" value="Genomic_DNA"/>
</dbReference>
<dbReference type="GO" id="GO:0016192">
    <property type="term" value="P:vesicle-mediated transport"/>
    <property type="evidence" value="ECO:0007669"/>
    <property type="project" value="InterPro"/>
</dbReference>
<gene>
    <name evidence="3" type="ORF">AMSG_02562</name>
</gene>
<evidence type="ECO:0000313" key="3">
    <source>
        <dbReference type="EMBL" id="KNC47538.1"/>
    </source>
</evidence>
<dbReference type="GO" id="GO:0030139">
    <property type="term" value="C:endocytic vesicle"/>
    <property type="evidence" value="ECO:0007669"/>
    <property type="project" value="TreeGrafter"/>
</dbReference>
<dbReference type="InterPro" id="IPR041545">
    <property type="entry name" value="DUF5601"/>
</dbReference>
<accession>A0A0L0D8A2</accession>
<dbReference type="AlphaFoldDB" id="A0A0L0D8A2"/>
<feature type="domain" description="VPS9" evidence="2">
    <location>
        <begin position="361"/>
        <end position="501"/>
    </location>
</feature>
<evidence type="ECO:0000256" key="1">
    <source>
        <dbReference type="SAM" id="MobiDB-lite"/>
    </source>
</evidence>
<proteinExistence type="predicted"/>
<evidence type="ECO:0000259" key="2">
    <source>
        <dbReference type="PROSITE" id="PS51205"/>
    </source>
</evidence>
<dbReference type="Gene3D" id="1.10.246.120">
    <property type="match status" value="1"/>
</dbReference>